<feature type="active site" description="Proton donor/acceptor" evidence="2">
    <location>
        <position position="196"/>
    </location>
</feature>
<dbReference type="EMBL" id="AAOT01000002">
    <property type="protein sequence ID" value="EAR52738.1"/>
    <property type="molecule type" value="Genomic_DNA"/>
</dbReference>
<dbReference type="Proteomes" id="UP000003635">
    <property type="component" value="Unassembled WGS sequence"/>
</dbReference>
<dbReference type="InterPro" id="IPR013658">
    <property type="entry name" value="SGL"/>
</dbReference>
<dbReference type="GO" id="GO:0004341">
    <property type="term" value="F:gluconolactonase activity"/>
    <property type="evidence" value="ECO:0007669"/>
    <property type="project" value="TreeGrafter"/>
</dbReference>
<name>Q2CJ62_OCEGH</name>
<dbReference type="HOGENOM" id="CLU_036110_3_1_5"/>
<feature type="binding site" evidence="3">
    <location>
        <position position="147"/>
    </location>
    <ligand>
        <name>a divalent metal cation</name>
        <dbReference type="ChEBI" id="CHEBI:60240"/>
    </ligand>
</feature>
<dbReference type="STRING" id="314256.OG2516_00889"/>
<feature type="binding site" evidence="3">
    <location>
        <position position="18"/>
    </location>
    <ligand>
        <name>a divalent metal cation</name>
        <dbReference type="ChEBI" id="CHEBI:60240"/>
    </ligand>
</feature>
<comment type="caution">
    <text evidence="5">The sequence shown here is derived from an EMBL/GenBank/DDBJ whole genome shotgun (WGS) entry which is preliminary data.</text>
</comment>
<dbReference type="GO" id="GO:0019853">
    <property type="term" value="P:L-ascorbic acid biosynthetic process"/>
    <property type="evidence" value="ECO:0007669"/>
    <property type="project" value="TreeGrafter"/>
</dbReference>
<dbReference type="Pfam" id="PF08450">
    <property type="entry name" value="SGL"/>
    <property type="match status" value="1"/>
</dbReference>
<gene>
    <name evidence="5" type="ORF">OG2516_00889</name>
</gene>
<dbReference type="PANTHER" id="PTHR10907:SF47">
    <property type="entry name" value="REGUCALCIN"/>
    <property type="match status" value="1"/>
</dbReference>
<comment type="cofactor">
    <cofactor evidence="3">
        <name>Zn(2+)</name>
        <dbReference type="ChEBI" id="CHEBI:29105"/>
    </cofactor>
    <text evidence="3">Binds 1 divalent metal cation per subunit.</text>
</comment>
<dbReference type="InterPro" id="IPR011042">
    <property type="entry name" value="6-blade_b-propeller_TolB-like"/>
</dbReference>
<evidence type="ECO:0000259" key="4">
    <source>
        <dbReference type="Pfam" id="PF08450"/>
    </source>
</evidence>
<evidence type="ECO:0000256" key="1">
    <source>
        <dbReference type="ARBA" id="ARBA00008853"/>
    </source>
</evidence>
<sequence length="285" mass="30184">MPRIAPEPLGTHRAGLGEGPVWRADVARLAWIDIRRARLHETDPASGETTWRALPGAPGAVSLTDGDALLLAIGQELLTLAPGAPAPQVVARLPEGAVGRFNDGKPDAMGRFWIGTADPDGGTRARLWRYAAGQRFAPMLDGVSMSNGLGWSGDGRAFYYADSPTTTIARFDFDMARGTLGPRRNHLVLPAGQLVDGLCVDAEGCVWLAVWGQSCVHRIAPDGRLAETIELPTPLVTSCAFGGEDLRTLFITTASDDPSDPLAGALFACVPGPRGLPPNRTLLHP</sequence>
<dbReference type="GO" id="GO:0005509">
    <property type="term" value="F:calcium ion binding"/>
    <property type="evidence" value="ECO:0007669"/>
    <property type="project" value="TreeGrafter"/>
</dbReference>
<feature type="binding site" evidence="3">
    <location>
        <position position="120"/>
    </location>
    <ligand>
        <name>substrate</name>
    </ligand>
</feature>
<keyword evidence="6" id="KW-1185">Reference proteome</keyword>
<dbReference type="AlphaFoldDB" id="Q2CJ62"/>
<dbReference type="PRINTS" id="PR01790">
    <property type="entry name" value="SMP30FAMILY"/>
</dbReference>
<feature type="binding site" evidence="3">
    <location>
        <position position="100"/>
    </location>
    <ligand>
        <name>substrate</name>
    </ligand>
</feature>
<dbReference type="Gene3D" id="2.120.10.30">
    <property type="entry name" value="TolB, C-terminal domain"/>
    <property type="match status" value="1"/>
</dbReference>
<feature type="binding site" evidence="3">
    <location>
        <position position="102"/>
    </location>
    <ligand>
        <name>substrate</name>
    </ligand>
</feature>
<dbReference type="eggNOG" id="COG3386">
    <property type="taxonomic scope" value="Bacteria"/>
</dbReference>
<feature type="domain" description="SMP-30/Gluconolactonase/LRE-like region" evidence="4">
    <location>
        <begin position="16"/>
        <end position="254"/>
    </location>
</feature>
<dbReference type="OrthoDB" id="2633250at2"/>
<dbReference type="RefSeq" id="WP_007253710.1">
    <property type="nucleotide sequence ID" value="NZ_CH724107.1"/>
</dbReference>
<feature type="binding site" evidence="3">
    <location>
        <position position="196"/>
    </location>
    <ligand>
        <name>a divalent metal cation</name>
        <dbReference type="ChEBI" id="CHEBI:60240"/>
    </ligand>
</feature>
<protein>
    <recommendedName>
        <fullName evidence="4">SMP-30/Gluconolactonase/LRE-like region domain-containing protein</fullName>
    </recommendedName>
</protein>
<organism evidence="5 6">
    <name type="scientific">Oceanicola granulosus (strain ATCC BAA-861 / DSM 15982 / KCTC 12143 / HTCC2516)</name>
    <dbReference type="NCBI Taxonomy" id="314256"/>
    <lineage>
        <taxon>Bacteria</taxon>
        <taxon>Pseudomonadati</taxon>
        <taxon>Pseudomonadota</taxon>
        <taxon>Alphaproteobacteria</taxon>
        <taxon>Rhodobacterales</taxon>
        <taxon>Roseobacteraceae</taxon>
        <taxon>Oceanicola</taxon>
    </lineage>
</organism>
<evidence type="ECO:0000313" key="5">
    <source>
        <dbReference type="EMBL" id="EAR52738.1"/>
    </source>
</evidence>
<reference evidence="5 6" key="1">
    <citation type="journal article" date="2010" name="J. Bacteriol.">
        <title>Genome sequences of Oceanicola granulosus HTCC2516(T) and Oceanicola batsensis HTCC2597(TDelta).</title>
        <authorList>
            <person name="Thrash J.C."/>
            <person name="Cho J.C."/>
            <person name="Vergin K.L."/>
            <person name="Giovannoni S.J."/>
        </authorList>
    </citation>
    <scope>NUCLEOTIDE SEQUENCE [LARGE SCALE GENOMIC DNA]</scope>
    <source>
        <strain evidence="6">ATCC BAA-861 / DSM 15982 / KCTC 12143 / HTCC2516</strain>
    </source>
</reference>
<accession>Q2CJ62</accession>
<keyword evidence="3" id="KW-0862">Zinc</keyword>
<evidence type="ECO:0000256" key="3">
    <source>
        <dbReference type="PIRSR" id="PIRSR605511-2"/>
    </source>
</evidence>
<dbReference type="InterPro" id="IPR005511">
    <property type="entry name" value="SMP-30"/>
</dbReference>
<evidence type="ECO:0000256" key="2">
    <source>
        <dbReference type="PIRSR" id="PIRSR605511-1"/>
    </source>
</evidence>
<comment type="similarity">
    <text evidence="1">Belongs to the SMP-30/CGR1 family.</text>
</comment>
<evidence type="ECO:0000313" key="6">
    <source>
        <dbReference type="Proteomes" id="UP000003635"/>
    </source>
</evidence>
<keyword evidence="3" id="KW-0479">Metal-binding</keyword>
<dbReference type="SUPFAM" id="SSF63829">
    <property type="entry name" value="Calcium-dependent phosphotriesterase"/>
    <property type="match status" value="1"/>
</dbReference>
<proteinExistence type="inferred from homology"/>
<dbReference type="PANTHER" id="PTHR10907">
    <property type="entry name" value="REGUCALCIN"/>
    <property type="match status" value="1"/>
</dbReference>